<keyword evidence="4" id="KW-0539">Nucleus</keyword>
<evidence type="ECO:0000256" key="4">
    <source>
        <dbReference type="ARBA" id="ARBA00023242"/>
    </source>
</evidence>
<dbReference type="InterPro" id="IPR015300">
    <property type="entry name" value="DNA-bd_pseudobarrel_sf"/>
</dbReference>
<protein>
    <recommendedName>
        <fullName evidence="8">TF-B3 domain-containing protein</fullName>
    </recommendedName>
</protein>
<evidence type="ECO:0000256" key="5">
    <source>
        <dbReference type="SAM" id="MobiDB-lite"/>
    </source>
</evidence>
<keyword evidence="2" id="KW-0238">DNA-binding</keyword>
<comment type="caution">
    <text evidence="6">The sequence shown here is derived from an EMBL/GenBank/DDBJ whole genome shotgun (WGS) entry which is preliminary data.</text>
</comment>
<dbReference type="AlphaFoldDB" id="A0AAD5DUL5"/>
<dbReference type="InterPro" id="IPR003340">
    <property type="entry name" value="B3_DNA-bd"/>
</dbReference>
<evidence type="ECO:0000256" key="3">
    <source>
        <dbReference type="ARBA" id="ARBA00023163"/>
    </source>
</evidence>
<keyword evidence="3" id="KW-0804">Transcription</keyword>
<accession>A0AAD5DUL5</accession>
<dbReference type="CDD" id="cd10017">
    <property type="entry name" value="B3_DNA"/>
    <property type="match status" value="1"/>
</dbReference>
<proteinExistence type="predicted"/>
<dbReference type="Proteomes" id="UP001205105">
    <property type="component" value="Unassembled WGS sequence"/>
</dbReference>
<dbReference type="GO" id="GO:0003677">
    <property type="term" value="F:DNA binding"/>
    <property type="evidence" value="ECO:0007669"/>
    <property type="project" value="UniProtKB-KW"/>
</dbReference>
<evidence type="ECO:0000313" key="7">
    <source>
        <dbReference type="Proteomes" id="UP001205105"/>
    </source>
</evidence>
<evidence type="ECO:0000313" key="6">
    <source>
        <dbReference type="EMBL" id="KAI7840704.1"/>
    </source>
</evidence>
<feature type="compositionally biased region" description="Low complexity" evidence="5">
    <location>
        <begin position="311"/>
        <end position="320"/>
    </location>
</feature>
<dbReference type="EMBL" id="JADXDR010000076">
    <property type="protein sequence ID" value="KAI7840704.1"/>
    <property type="molecule type" value="Genomic_DNA"/>
</dbReference>
<keyword evidence="7" id="KW-1185">Reference proteome</keyword>
<name>A0AAD5DUL5_9CHLO</name>
<evidence type="ECO:0000256" key="2">
    <source>
        <dbReference type="ARBA" id="ARBA00023125"/>
    </source>
</evidence>
<evidence type="ECO:0000256" key="1">
    <source>
        <dbReference type="ARBA" id="ARBA00023015"/>
    </source>
</evidence>
<sequence length="414" mass="42643">MPTLAVVPQASNMIETSLQLRAPEGAPLAPASVIAPIGGLNEACSGAPALLPALHAPTPRATSEPSLAATFSVDSTQLPEIGAVRGASEKQQLTNSDAGSGRIILPRVAVESNLSFVLGYRHYALAVRDCNGRRYEFMIKSWANGTEHRRVFVLEQAGEFLRSHGIGVGDAVGICTDENGELVVEANTEEVLTAYDLTSRRVVMPVPEVEAGLPSAATVDLLTLAAVDEGQCWAFPTLRAWTNVAGRRGYLLDGFADWLVARGAAEGDSLAFYRDSDASPPVGSLVLGGGWWHREWEDDDEDFLTSDDDSSPSFSAPTSRAAKRPRRAAAAAAAVVAAVAASRDASPVPPASRSSAGGLAGGADPLLSLLSVLDMDGSGAAAAVPNAASAVEAAVLAAEAAANAAYGAVKSMAA</sequence>
<reference evidence="6" key="1">
    <citation type="submission" date="2020-11" db="EMBL/GenBank/DDBJ databases">
        <title>Chlorella ohadii genome sequencing and assembly.</title>
        <authorList>
            <person name="Murik O."/>
            <person name="Treves H."/>
            <person name="Kedem I."/>
            <person name="Shotland Y."/>
            <person name="Kaplan A."/>
        </authorList>
    </citation>
    <scope>NUCLEOTIDE SEQUENCE</scope>
    <source>
        <strain evidence="6">1</strain>
    </source>
</reference>
<feature type="region of interest" description="Disordered" evidence="5">
    <location>
        <begin position="302"/>
        <end position="323"/>
    </location>
</feature>
<organism evidence="6 7">
    <name type="scientific">Chlorella ohadii</name>
    <dbReference type="NCBI Taxonomy" id="2649997"/>
    <lineage>
        <taxon>Eukaryota</taxon>
        <taxon>Viridiplantae</taxon>
        <taxon>Chlorophyta</taxon>
        <taxon>core chlorophytes</taxon>
        <taxon>Trebouxiophyceae</taxon>
        <taxon>Chlorellales</taxon>
        <taxon>Chlorellaceae</taxon>
        <taxon>Chlorella clade</taxon>
        <taxon>Chlorella</taxon>
    </lineage>
</organism>
<gene>
    <name evidence="6" type="ORF">COHA_005626</name>
</gene>
<keyword evidence="1" id="KW-0805">Transcription regulation</keyword>
<dbReference type="Gene3D" id="2.40.330.10">
    <property type="entry name" value="DNA-binding pseudobarrel domain"/>
    <property type="match status" value="2"/>
</dbReference>
<evidence type="ECO:0008006" key="8">
    <source>
        <dbReference type="Google" id="ProtNLM"/>
    </source>
</evidence>
<dbReference type="SUPFAM" id="SSF101936">
    <property type="entry name" value="DNA-binding pseudobarrel domain"/>
    <property type="match status" value="1"/>
</dbReference>